<dbReference type="InterPro" id="IPR037066">
    <property type="entry name" value="Plug_dom_sf"/>
</dbReference>
<evidence type="ECO:0000313" key="16">
    <source>
        <dbReference type="Proteomes" id="UP000094969"/>
    </source>
</evidence>
<dbReference type="PROSITE" id="PS00430">
    <property type="entry name" value="TONB_DEPENDENT_REC_1"/>
    <property type="match status" value="1"/>
</dbReference>
<evidence type="ECO:0000256" key="5">
    <source>
        <dbReference type="ARBA" id="ARBA00022729"/>
    </source>
</evidence>
<evidence type="ECO:0000256" key="4">
    <source>
        <dbReference type="ARBA" id="ARBA00022692"/>
    </source>
</evidence>
<feature type="domain" description="TonB-dependent receptor plug" evidence="14">
    <location>
        <begin position="53"/>
        <end position="156"/>
    </location>
</feature>
<evidence type="ECO:0000256" key="1">
    <source>
        <dbReference type="ARBA" id="ARBA00004571"/>
    </source>
</evidence>
<feature type="domain" description="TonB-dependent receptor-like beta-barrel" evidence="13">
    <location>
        <begin position="272"/>
        <end position="720"/>
    </location>
</feature>
<dbReference type="GO" id="GO:0009279">
    <property type="term" value="C:cell outer membrane"/>
    <property type="evidence" value="ECO:0007669"/>
    <property type="project" value="UniProtKB-SubCell"/>
</dbReference>
<dbReference type="Gene3D" id="2.40.170.20">
    <property type="entry name" value="TonB-dependent receptor, beta-barrel domain"/>
    <property type="match status" value="1"/>
</dbReference>
<dbReference type="KEGG" id="bvv:BHK69_19705"/>
<evidence type="ECO:0000256" key="7">
    <source>
        <dbReference type="ARBA" id="ARBA00023136"/>
    </source>
</evidence>
<dbReference type="Proteomes" id="UP000094969">
    <property type="component" value="Chromosome"/>
</dbReference>
<sequence length="747" mass="80404">MTKLLSFTASLAFTVSLAALSAATAAFGQASPSPVINLDTITVTAARTERSTAETPQSVQVLDRAQIEEQLKFSPSAAAALGKLVPGYSMSTQTVSSASENYRGRDLLVLVDGVPMTTPLRDVSRILSMIDLNSVERIEVVAGASSLYGAGATGGTVNFITKKAAEGKPTVTVNTAMRAFTQNIGRSLAPEASITVSGKVPNGFDYLVTASGRGAGRTYDGAGRELPSDGLLGQGGGDRYKAGNLLAKLGYDFDASKRIEINGSLIALDQDPKYLTNYAASYARPDRTRLYPGQNVIEDTKSLSLRYTDKDFALGSLSVLGYYNDIKKRFNYSTFAYPYNTQVYYSFNPLSPTSPDNQTTLYSQRGGVNVTIDTSLDRLLPGAKLTWGGDLIQDRTWQTLTNGQDVFTPLKQTTTAGFGQLQIPIGERLVLRGGLRYEHFALSVSDYVRPAAYAAVAANNALGYQSFVLPALNVTGGNFNYSALTGNLGATVKLSDTSEVFGGWSQGFALPDVGAFTRRAGLSTAYACTLANINCLPASRRSISFASIAPEAQIVNNYELGVRGSYGAFKGSLTGYISTSDDGVTFDAATNTLSQQKERIWGAEATADYAFTEQFTMGSVVSYREGRYDTNKDGKLDSYLPNNRIGSPWRGMLYGSYRFVNGMQLRLEGEGFSDRDVAIDLTGTRYKLKGAVTMNAAFTAPVWEGEAYVAVNNLFDRAYQNPTATSVRNLANYAWGRTVTVGFRKTF</sequence>
<reference evidence="15 16" key="1">
    <citation type="journal article" date="2015" name="Antonie Van Leeuwenhoek">
        <title>Bosea vaviloviae sp. nov., a new species of slow-growing rhizobia isolated from nodules of the relict species Vavilovia formosa (Stev.) Fed.</title>
        <authorList>
            <person name="Safronova V.I."/>
            <person name="Kuznetsova I.G."/>
            <person name="Sazanova A.L."/>
            <person name="Kimeklis A.K."/>
            <person name="Belimov A.A."/>
            <person name="Andronov E.E."/>
            <person name="Pinaev A.G."/>
            <person name="Chizhevskaya E.P."/>
            <person name="Pukhaev A.R."/>
            <person name="Popov K.P."/>
            <person name="Willems A."/>
            <person name="Tikhonovich I.A."/>
        </authorList>
    </citation>
    <scope>NUCLEOTIDE SEQUENCE [LARGE SCALE GENOMIC DNA]</scope>
    <source>
        <strain evidence="15 16">Vaf18</strain>
    </source>
</reference>
<keyword evidence="2 9" id="KW-0813">Transport</keyword>
<evidence type="ECO:0000256" key="3">
    <source>
        <dbReference type="ARBA" id="ARBA00022452"/>
    </source>
</evidence>
<feature type="signal peptide" evidence="12">
    <location>
        <begin position="1"/>
        <end position="18"/>
    </location>
</feature>
<dbReference type="Gene3D" id="2.170.130.10">
    <property type="entry name" value="TonB-dependent receptor, plug domain"/>
    <property type="match status" value="1"/>
</dbReference>
<dbReference type="InterPro" id="IPR000531">
    <property type="entry name" value="Beta-barrel_TonB"/>
</dbReference>
<evidence type="ECO:0000256" key="12">
    <source>
        <dbReference type="SAM" id="SignalP"/>
    </source>
</evidence>
<evidence type="ECO:0000259" key="13">
    <source>
        <dbReference type="Pfam" id="PF00593"/>
    </source>
</evidence>
<feature type="short sequence motif" description="TonB box" evidence="10">
    <location>
        <begin position="40"/>
        <end position="46"/>
    </location>
</feature>
<comment type="subcellular location">
    <subcellularLocation>
        <location evidence="1 9">Cell outer membrane</location>
        <topology evidence="1 9">Multi-pass membrane protein</topology>
    </subcellularLocation>
</comment>
<dbReference type="EMBL" id="CP017147">
    <property type="protein sequence ID" value="AOO84628.1"/>
    <property type="molecule type" value="Genomic_DNA"/>
</dbReference>
<keyword evidence="5 12" id="KW-0732">Signal</keyword>
<name>A0A1D7UB91_9HYPH</name>
<keyword evidence="8 9" id="KW-0998">Cell outer membrane</keyword>
<evidence type="ECO:0000259" key="14">
    <source>
        <dbReference type="Pfam" id="PF07715"/>
    </source>
</evidence>
<keyword evidence="6 10" id="KW-0798">TonB box</keyword>
<keyword evidence="16" id="KW-1185">Reference proteome</keyword>
<evidence type="ECO:0000256" key="6">
    <source>
        <dbReference type="ARBA" id="ARBA00023077"/>
    </source>
</evidence>
<dbReference type="OrthoDB" id="9760333at2"/>
<keyword evidence="7 9" id="KW-0472">Membrane</keyword>
<dbReference type="PANTHER" id="PTHR30069">
    <property type="entry name" value="TONB-DEPENDENT OUTER MEMBRANE RECEPTOR"/>
    <property type="match status" value="1"/>
</dbReference>
<dbReference type="InterPro" id="IPR036942">
    <property type="entry name" value="Beta-barrel_TonB_sf"/>
</dbReference>
<dbReference type="InterPro" id="IPR010916">
    <property type="entry name" value="TonB_box_CS"/>
</dbReference>
<evidence type="ECO:0000256" key="8">
    <source>
        <dbReference type="ARBA" id="ARBA00023237"/>
    </source>
</evidence>
<dbReference type="AlphaFoldDB" id="A0A1D7UB91"/>
<comment type="similarity">
    <text evidence="9 11">Belongs to the TonB-dependent receptor family.</text>
</comment>
<protein>
    <submittedName>
        <fullName evidence="15">TonB-dependent receptor</fullName>
    </submittedName>
</protein>
<dbReference type="InterPro" id="IPR012910">
    <property type="entry name" value="Plug_dom"/>
</dbReference>
<evidence type="ECO:0000256" key="2">
    <source>
        <dbReference type="ARBA" id="ARBA00022448"/>
    </source>
</evidence>
<proteinExistence type="inferred from homology"/>
<dbReference type="SUPFAM" id="SSF56935">
    <property type="entry name" value="Porins"/>
    <property type="match status" value="1"/>
</dbReference>
<dbReference type="GO" id="GO:0015344">
    <property type="term" value="F:siderophore uptake transmembrane transporter activity"/>
    <property type="evidence" value="ECO:0007669"/>
    <property type="project" value="TreeGrafter"/>
</dbReference>
<evidence type="ECO:0000256" key="10">
    <source>
        <dbReference type="PROSITE-ProRule" id="PRU10143"/>
    </source>
</evidence>
<dbReference type="InterPro" id="IPR039426">
    <property type="entry name" value="TonB-dep_rcpt-like"/>
</dbReference>
<accession>A0A1D7UB91</accession>
<evidence type="ECO:0000313" key="15">
    <source>
        <dbReference type="EMBL" id="AOO84628.1"/>
    </source>
</evidence>
<organism evidence="15 16">
    <name type="scientific">Bosea vaviloviae</name>
    <dbReference type="NCBI Taxonomy" id="1526658"/>
    <lineage>
        <taxon>Bacteria</taxon>
        <taxon>Pseudomonadati</taxon>
        <taxon>Pseudomonadota</taxon>
        <taxon>Alphaproteobacteria</taxon>
        <taxon>Hyphomicrobiales</taxon>
        <taxon>Boseaceae</taxon>
        <taxon>Bosea</taxon>
    </lineage>
</organism>
<dbReference type="Pfam" id="PF07715">
    <property type="entry name" value="Plug"/>
    <property type="match status" value="1"/>
</dbReference>
<feature type="chain" id="PRO_5009100161" evidence="12">
    <location>
        <begin position="19"/>
        <end position="747"/>
    </location>
</feature>
<gene>
    <name evidence="15" type="ORF">BHK69_19705</name>
</gene>
<dbReference type="STRING" id="1526658.BHK69_19705"/>
<dbReference type="RefSeq" id="WP_069693814.1">
    <property type="nucleotide sequence ID" value="NZ_CP017147.1"/>
</dbReference>
<dbReference type="GO" id="GO:0044718">
    <property type="term" value="P:siderophore transmembrane transport"/>
    <property type="evidence" value="ECO:0007669"/>
    <property type="project" value="TreeGrafter"/>
</dbReference>
<dbReference type="PANTHER" id="PTHR30069:SF42">
    <property type="entry name" value="FERRIC AEROBACTIN RECEPTOR"/>
    <property type="match status" value="1"/>
</dbReference>
<keyword evidence="15" id="KW-0675">Receptor</keyword>
<keyword evidence="3 9" id="KW-1134">Transmembrane beta strand</keyword>
<evidence type="ECO:0000256" key="9">
    <source>
        <dbReference type="PROSITE-ProRule" id="PRU01360"/>
    </source>
</evidence>
<dbReference type="PROSITE" id="PS52016">
    <property type="entry name" value="TONB_DEPENDENT_REC_3"/>
    <property type="match status" value="1"/>
</dbReference>
<dbReference type="Pfam" id="PF00593">
    <property type="entry name" value="TonB_dep_Rec_b-barrel"/>
    <property type="match status" value="1"/>
</dbReference>
<keyword evidence="4 9" id="KW-0812">Transmembrane</keyword>
<evidence type="ECO:0000256" key="11">
    <source>
        <dbReference type="RuleBase" id="RU003357"/>
    </source>
</evidence>